<comment type="subcellular location">
    <subcellularLocation>
        <location evidence="1">Cell membrane</location>
        <topology evidence="1">Multi-pass membrane protein</topology>
    </subcellularLocation>
</comment>
<dbReference type="PANTHER" id="PTHR43738:SF1">
    <property type="entry name" value="HEMIN TRANSPORT SYSTEM PERMEASE PROTEIN HRTB-RELATED"/>
    <property type="match status" value="1"/>
</dbReference>
<feature type="transmembrane region" description="Helical" evidence="7">
    <location>
        <begin position="319"/>
        <end position="349"/>
    </location>
</feature>
<name>A0ABN7ZTI0_9BURK</name>
<keyword evidence="2" id="KW-0813">Transport</keyword>
<dbReference type="Proteomes" id="UP000701702">
    <property type="component" value="Unassembled WGS sequence"/>
</dbReference>
<keyword evidence="3" id="KW-1003">Cell membrane</keyword>
<keyword evidence="6 7" id="KW-0472">Membrane</keyword>
<evidence type="ECO:0000256" key="4">
    <source>
        <dbReference type="ARBA" id="ARBA00022692"/>
    </source>
</evidence>
<reference evidence="10 11" key="1">
    <citation type="submission" date="2021-08" db="EMBL/GenBank/DDBJ databases">
        <authorList>
            <person name="Peeters C."/>
        </authorList>
    </citation>
    <scope>NUCLEOTIDE SEQUENCE [LARGE SCALE GENOMIC DNA]</scope>
    <source>
        <strain evidence="10 11">LMG 23994</strain>
    </source>
</reference>
<evidence type="ECO:0000256" key="1">
    <source>
        <dbReference type="ARBA" id="ARBA00004651"/>
    </source>
</evidence>
<keyword evidence="4 7" id="KW-0812">Transmembrane</keyword>
<gene>
    <name evidence="10" type="ORF">LMG23994_07051</name>
</gene>
<dbReference type="EMBL" id="CAJZAF010000084">
    <property type="protein sequence ID" value="CAG9187606.1"/>
    <property type="molecule type" value="Genomic_DNA"/>
</dbReference>
<dbReference type="InterPro" id="IPR051125">
    <property type="entry name" value="ABC-4/HrtB_transporter"/>
</dbReference>
<feature type="domain" description="ABC3 transporter permease C-terminal" evidence="8">
    <location>
        <begin position="279"/>
        <end position="392"/>
    </location>
</feature>
<evidence type="ECO:0000313" key="11">
    <source>
        <dbReference type="Proteomes" id="UP000701702"/>
    </source>
</evidence>
<sequence length="398" mass="43162">MPADDVDGSHHSPDPPQRAAIPGILLLAYKLLVNDRAKFTGLLVGITFSVFLMIEMTSLFAGVLNRSSSTVFNIGASIWVMDPAVNTVANTIGMPDYVLDAVRSIDGVRFAVPLYSGGALVRLQSGGYQPVTVIGIDDTSLFGRPRVVRGSIEDIFAENAFLVVKDAEFRKLEDPDVGTTFEINDHRGVIVGLAEVSTSGLFGVPTLYTTYRRAIQYLPTARYTISYILVEPKAPGDTLRIQQAVSRLGYIALTKAQFVDRIADFYKYQTGLGTNILLMTVISFIVGLSISGQTFYTFIVENLEKFGALKAIGAKGHELVAMILFQATFVSLTGYGLGIGLCAVLIALVRLRIPNYAAVITFYNLGLALAMVIVIAGISGYIGVRKVLHIEPFDIFRA</sequence>
<feature type="transmembrane region" description="Helical" evidence="7">
    <location>
        <begin position="39"/>
        <end position="64"/>
    </location>
</feature>
<dbReference type="Pfam" id="PF02687">
    <property type="entry name" value="FtsX"/>
    <property type="match status" value="1"/>
</dbReference>
<evidence type="ECO:0000259" key="8">
    <source>
        <dbReference type="Pfam" id="PF02687"/>
    </source>
</evidence>
<feature type="transmembrane region" description="Helical" evidence="7">
    <location>
        <begin position="276"/>
        <end position="299"/>
    </location>
</feature>
<proteinExistence type="predicted"/>
<evidence type="ECO:0000259" key="9">
    <source>
        <dbReference type="Pfam" id="PF12704"/>
    </source>
</evidence>
<feature type="domain" description="MacB-like periplasmic core" evidence="9">
    <location>
        <begin position="43"/>
        <end position="247"/>
    </location>
</feature>
<dbReference type="Pfam" id="PF12704">
    <property type="entry name" value="MacB_PCD"/>
    <property type="match status" value="1"/>
</dbReference>
<evidence type="ECO:0000256" key="2">
    <source>
        <dbReference type="ARBA" id="ARBA00022448"/>
    </source>
</evidence>
<evidence type="ECO:0000256" key="5">
    <source>
        <dbReference type="ARBA" id="ARBA00022989"/>
    </source>
</evidence>
<evidence type="ECO:0000256" key="6">
    <source>
        <dbReference type="ARBA" id="ARBA00023136"/>
    </source>
</evidence>
<protein>
    <recommendedName>
        <fullName evidence="12">ABC transporter permease</fullName>
    </recommendedName>
</protein>
<evidence type="ECO:0008006" key="12">
    <source>
        <dbReference type="Google" id="ProtNLM"/>
    </source>
</evidence>
<accession>A0ABN7ZTI0</accession>
<dbReference type="InterPro" id="IPR025857">
    <property type="entry name" value="MacB_PCD"/>
</dbReference>
<dbReference type="PANTHER" id="PTHR43738">
    <property type="entry name" value="ABC TRANSPORTER, MEMBRANE PROTEIN"/>
    <property type="match status" value="1"/>
</dbReference>
<comment type="caution">
    <text evidence="10">The sequence shown here is derived from an EMBL/GenBank/DDBJ whole genome shotgun (WGS) entry which is preliminary data.</text>
</comment>
<feature type="transmembrane region" description="Helical" evidence="7">
    <location>
        <begin position="361"/>
        <end position="384"/>
    </location>
</feature>
<evidence type="ECO:0000313" key="10">
    <source>
        <dbReference type="EMBL" id="CAG9187606.1"/>
    </source>
</evidence>
<organism evidence="10 11">
    <name type="scientific">Cupriavidus pinatubonensis</name>
    <dbReference type="NCBI Taxonomy" id="248026"/>
    <lineage>
        <taxon>Bacteria</taxon>
        <taxon>Pseudomonadati</taxon>
        <taxon>Pseudomonadota</taxon>
        <taxon>Betaproteobacteria</taxon>
        <taxon>Burkholderiales</taxon>
        <taxon>Burkholderiaceae</taxon>
        <taxon>Cupriavidus</taxon>
    </lineage>
</organism>
<evidence type="ECO:0000256" key="3">
    <source>
        <dbReference type="ARBA" id="ARBA00022475"/>
    </source>
</evidence>
<dbReference type="InterPro" id="IPR003838">
    <property type="entry name" value="ABC3_permease_C"/>
</dbReference>
<evidence type="ECO:0000256" key="7">
    <source>
        <dbReference type="SAM" id="Phobius"/>
    </source>
</evidence>
<keyword evidence="5 7" id="KW-1133">Transmembrane helix</keyword>
<keyword evidence="11" id="KW-1185">Reference proteome</keyword>